<evidence type="ECO:0000256" key="2">
    <source>
        <dbReference type="ARBA" id="ARBA00022786"/>
    </source>
</evidence>
<dbReference type="PANTHER" id="PTHR46550:SF1">
    <property type="entry name" value="F-BOX PROTEIN 3"/>
    <property type="match status" value="1"/>
</dbReference>
<feature type="compositionally biased region" description="Basic and acidic residues" evidence="3">
    <location>
        <begin position="415"/>
        <end position="432"/>
    </location>
</feature>
<evidence type="ECO:0000256" key="3">
    <source>
        <dbReference type="SAM" id="MobiDB-lite"/>
    </source>
</evidence>
<sequence length="469" mass="51701">MLWRRLFLARWGPIGDELDNAKEWERPPTWKERYMERDTLELQEVCGSVSELMRPFYAQMTVAKRSLSLGRQHPEDLPLVNAQYAGQVVAWRRARGLPISAPAHHTCQGRCSYSKLGTNVFVCEQCGWAHLCGEGCTERFMDLSSELPVCPISGRCFTRMMTWAEEAREMDVRDTKGEEGACDHMEDFSTAGRLARAYVDGYNCTNEEELRRLLVTFRSGNRYSVPLAVSASGCSALAINLDSKLVRSSCPSNSSLSVQVLNRRAMQRTRDRRLLQSSAMAPAPSNASMVDLAPGYAFPADDTLLPSPGPTMGSLGSAPLAAPNAFPGLLVLGNKSISGNSSSGQLLLSSDQPDTPLPPVVVPPPTATVQCCCYNATYNPFTITVSSVVIAFAFCLGFALFYAARVMRQRARLHTAEDATRSDTEMVPKKTVEQSLDMEGQSRDCPVCWDKNLDCQRSQRVSNSHGQEL</sequence>
<comment type="caution">
    <text evidence="5">The sequence shown here is derived from an EMBL/GenBank/DDBJ whole genome shotgun (WGS) entry which is preliminary data.</text>
</comment>
<protein>
    <recommendedName>
        <fullName evidence="7">RING-type domain-containing protein</fullName>
    </recommendedName>
</protein>
<feature type="region of interest" description="Disordered" evidence="3">
    <location>
        <begin position="415"/>
        <end position="438"/>
    </location>
</feature>
<proteinExistence type="predicted"/>
<keyword evidence="4" id="KW-1133">Transmembrane helix</keyword>
<evidence type="ECO:0000313" key="5">
    <source>
        <dbReference type="EMBL" id="KAK9916678.1"/>
    </source>
</evidence>
<feature type="transmembrane region" description="Helical" evidence="4">
    <location>
        <begin position="381"/>
        <end position="404"/>
    </location>
</feature>
<keyword evidence="4" id="KW-0812">Transmembrane</keyword>
<reference evidence="5 6" key="1">
    <citation type="journal article" date="2024" name="Nat. Commun.">
        <title>Phylogenomics reveals the evolutionary origins of lichenization in chlorophyte algae.</title>
        <authorList>
            <person name="Puginier C."/>
            <person name="Libourel C."/>
            <person name="Otte J."/>
            <person name="Skaloud P."/>
            <person name="Haon M."/>
            <person name="Grisel S."/>
            <person name="Petersen M."/>
            <person name="Berrin J.G."/>
            <person name="Delaux P.M."/>
            <person name="Dal Grande F."/>
            <person name="Keller J."/>
        </authorList>
    </citation>
    <scope>NUCLEOTIDE SEQUENCE [LARGE SCALE GENOMIC DNA]</scope>
    <source>
        <strain evidence="5 6">SAG 216-7</strain>
    </source>
</reference>
<dbReference type="InterPro" id="IPR052121">
    <property type="entry name" value="F-box_SCF_Substrate_Recog"/>
</dbReference>
<accession>A0ABR2YXP7</accession>
<dbReference type="PANTHER" id="PTHR46550">
    <property type="entry name" value="F-BOX ONLY PROTEIN 3"/>
    <property type="match status" value="1"/>
</dbReference>
<evidence type="ECO:0000256" key="1">
    <source>
        <dbReference type="ARBA" id="ARBA00004906"/>
    </source>
</evidence>
<dbReference type="Proteomes" id="UP001491310">
    <property type="component" value="Unassembled WGS sequence"/>
</dbReference>
<evidence type="ECO:0000313" key="6">
    <source>
        <dbReference type="Proteomes" id="UP001491310"/>
    </source>
</evidence>
<gene>
    <name evidence="5" type="ORF">WJX75_005692</name>
</gene>
<dbReference type="EMBL" id="JALJOT010000003">
    <property type="protein sequence ID" value="KAK9916678.1"/>
    <property type="molecule type" value="Genomic_DNA"/>
</dbReference>
<comment type="pathway">
    <text evidence="1">Protein modification; protein ubiquitination.</text>
</comment>
<name>A0ABR2YXP7_9CHLO</name>
<keyword evidence="4" id="KW-0472">Membrane</keyword>
<keyword evidence="2" id="KW-0833">Ubl conjugation pathway</keyword>
<keyword evidence="6" id="KW-1185">Reference proteome</keyword>
<evidence type="ECO:0008006" key="7">
    <source>
        <dbReference type="Google" id="ProtNLM"/>
    </source>
</evidence>
<organism evidence="5 6">
    <name type="scientific">Coccomyxa subellipsoidea</name>
    <dbReference type="NCBI Taxonomy" id="248742"/>
    <lineage>
        <taxon>Eukaryota</taxon>
        <taxon>Viridiplantae</taxon>
        <taxon>Chlorophyta</taxon>
        <taxon>core chlorophytes</taxon>
        <taxon>Trebouxiophyceae</taxon>
        <taxon>Trebouxiophyceae incertae sedis</taxon>
        <taxon>Coccomyxaceae</taxon>
        <taxon>Coccomyxa</taxon>
    </lineage>
</organism>
<evidence type="ECO:0000256" key="4">
    <source>
        <dbReference type="SAM" id="Phobius"/>
    </source>
</evidence>